<dbReference type="AlphaFoldDB" id="A0A1G4IM07"/>
<evidence type="ECO:0000313" key="2">
    <source>
        <dbReference type="Proteomes" id="UP000191024"/>
    </source>
</evidence>
<dbReference type="EMBL" id="LT598462">
    <property type="protein sequence ID" value="SCU77664.1"/>
    <property type="molecule type" value="Genomic_DNA"/>
</dbReference>
<dbReference type="OrthoDB" id="20018at2759"/>
<evidence type="ECO:0000313" key="1">
    <source>
        <dbReference type="EMBL" id="SCU77664.1"/>
    </source>
</evidence>
<gene>
    <name evidence="1" type="ORF">LAMI_0A01926G</name>
</gene>
<organism evidence="1 2">
    <name type="scientific">Lachancea mirantina</name>
    <dbReference type="NCBI Taxonomy" id="1230905"/>
    <lineage>
        <taxon>Eukaryota</taxon>
        <taxon>Fungi</taxon>
        <taxon>Dikarya</taxon>
        <taxon>Ascomycota</taxon>
        <taxon>Saccharomycotina</taxon>
        <taxon>Saccharomycetes</taxon>
        <taxon>Saccharomycetales</taxon>
        <taxon>Saccharomycetaceae</taxon>
        <taxon>Lachancea</taxon>
    </lineage>
</organism>
<dbReference type="Proteomes" id="UP000191024">
    <property type="component" value="Chromosome A"/>
</dbReference>
<keyword evidence="2" id="KW-1185">Reference proteome</keyword>
<proteinExistence type="predicted"/>
<protein>
    <submittedName>
        <fullName evidence="1">LAMI_0A01926g1_1</fullName>
    </submittedName>
</protein>
<accession>A0A1G4IM07</accession>
<reference evidence="1 2" key="1">
    <citation type="submission" date="2016-03" db="EMBL/GenBank/DDBJ databases">
        <authorList>
            <person name="Devillers H."/>
        </authorList>
    </citation>
    <scope>NUCLEOTIDE SEQUENCE [LARGE SCALE GENOMIC DNA]</scope>
    <source>
        <strain evidence="1">CBS 11717</strain>
    </source>
</reference>
<name>A0A1G4IM07_9SACH</name>
<sequence>MASNGRQAALESEFNKLLKLNSTTAASEAQEQVEQNHKYISNVQLKALVELHDNKFRESYTPLKKLYEKYSDDFLRDGDLQNWAELIDRDIRVLETTMRLAKDNQANQ</sequence>